<evidence type="ECO:0000256" key="7">
    <source>
        <dbReference type="SAM" id="MobiDB-lite"/>
    </source>
</evidence>
<comment type="function">
    <text evidence="6">Forms part of the polypeptide exit tunnel.</text>
</comment>
<organism evidence="8 9">
    <name type="scientific">Acetilactobacillus jinshanensis</name>
    <dbReference type="NCBI Taxonomy" id="1720083"/>
    <lineage>
        <taxon>Bacteria</taxon>
        <taxon>Bacillati</taxon>
        <taxon>Bacillota</taxon>
        <taxon>Bacilli</taxon>
        <taxon>Lactobacillales</taxon>
        <taxon>Lactobacillaceae</taxon>
        <taxon>Acetilactobacillus</taxon>
    </lineage>
</organism>
<dbReference type="Gene3D" id="3.40.1370.10">
    <property type="match status" value="1"/>
</dbReference>
<evidence type="ECO:0000256" key="5">
    <source>
        <dbReference type="ARBA" id="ARBA00035244"/>
    </source>
</evidence>
<dbReference type="PANTHER" id="PTHR10746:SF6">
    <property type="entry name" value="LARGE RIBOSOMAL SUBUNIT PROTEIN UL4M"/>
    <property type="match status" value="1"/>
</dbReference>
<dbReference type="Pfam" id="PF00573">
    <property type="entry name" value="Ribosomal_L4"/>
    <property type="match status" value="1"/>
</dbReference>
<comment type="subunit">
    <text evidence="2 6">Part of the 50S ribosomal subunit.</text>
</comment>
<reference evidence="9" key="1">
    <citation type="submission" date="2018-12" db="EMBL/GenBank/DDBJ databases">
        <title>A new species of lactobacillus.</title>
        <authorList>
            <person name="Jian Y."/>
            <person name="Xin L."/>
            <person name="Hong Z.J."/>
            <person name="Ming L.Z."/>
            <person name="Hong X.Z."/>
        </authorList>
    </citation>
    <scope>NUCLEOTIDE SEQUENCE [LARGE SCALE GENOMIC DNA]</scope>
    <source>
        <strain evidence="9">HSLZ-75</strain>
    </source>
</reference>
<dbReference type="GO" id="GO:1990904">
    <property type="term" value="C:ribonucleoprotein complex"/>
    <property type="evidence" value="ECO:0007669"/>
    <property type="project" value="UniProtKB-KW"/>
</dbReference>
<comment type="function">
    <text evidence="6">One of the primary rRNA binding proteins, this protein initially binds near the 5'-end of the 23S rRNA. It is important during the early stages of 50S assembly. It makes multiple contacts with different domains of the 23S rRNA in the assembled 50S subunit and ribosome.</text>
</comment>
<name>A0A4P6ZJM6_9LACO</name>
<dbReference type="InterPro" id="IPR023574">
    <property type="entry name" value="Ribosomal_uL4_dom_sf"/>
</dbReference>
<dbReference type="OrthoDB" id="9803201at2"/>
<dbReference type="GO" id="GO:0019843">
    <property type="term" value="F:rRNA binding"/>
    <property type="evidence" value="ECO:0007669"/>
    <property type="project" value="UniProtKB-UniRule"/>
</dbReference>
<protein>
    <recommendedName>
        <fullName evidence="5 6">Large ribosomal subunit protein uL4</fullName>
    </recommendedName>
</protein>
<dbReference type="KEGG" id="lji:ELX58_01315"/>
<dbReference type="GO" id="GO:0003735">
    <property type="term" value="F:structural constituent of ribosome"/>
    <property type="evidence" value="ECO:0007669"/>
    <property type="project" value="InterPro"/>
</dbReference>
<dbReference type="PANTHER" id="PTHR10746">
    <property type="entry name" value="50S RIBOSOMAL PROTEIN L4"/>
    <property type="match status" value="1"/>
</dbReference>
<dbReference type="NCBIfam" id="TIGR03953">
    <property type="entry name" value="rplD_bact"/>
    <property type="match status" value="1"/>
</dbReference>
<proteinExistence type="inferred from homology"/>
<keyword evidence="9" id="KW-1185">Reference proteome</keyword>
<dbReference type="RefSeq" id="WP_133441369.1">
    <property type="nucleotide sequence ID" value="NZ_CP034726.1"/>
</dbReference>
<evidence type="ECO:0000256" key="6">
    <source>
        <dbReference type="HAMAP-Rule" id="MF_01328"/>
    </source>
</evidence>
<keyword evidence="6" id="KW-0694">RNA-binding</keyword>
<accession>A0A4P6ZJM6</accession>
<dbReference type="EMBL" id="CP034726">
    <property type="protein sequence ID" value="QBP17824.1"/>
    <property type="molecule type" value="Genomic_DNA"/>
</dbReference>
<feature type="region of interest" description="Disordered" evidence="7">
    <location>
        <begin position="41"/>
        <end position="89"/>
    </location>
</feature>
<dbReference type="InterPro" id="IPR013005">
    <property type="entry name" value="Ribosomal_uL4-like"/>
</dbReference>
<evidence type="ECO:0000313" key="8">
    <source>
        <dbReference type="EMBL" id="QBP17824.1"/>
    </source>
</evidence>
<evidence type="ECO:0000256" key="1">
    <source>
        <dbReference type="ARBA" id="ARBA00010528"/>
    </source>
</evidence>
<sequence>MTSVALYKQDGSKNGSVKLNDDIFGIKPNNNVEFDAVLMQRASQRQGTADTKSRGERRGGGKKPWRQKGTGRARQGSIRDPQWRKGGIVFGPTPRSYNYHLPKKVTKLATKSALSDKVAAGDLYVVDSLKFNAPKTKKMSQLLAGLKDSSKTLLVLESGNHKAALAARNLPNVMTITGKGINTLDVMDHRKVVMTKAALAEVEEVLA</sequence>
<evidence type="ECO:0000256" key="3">
    <source>
        <dbReference type="ARBA" id="ARBA00022980"/>
    </source>
</evidence>
<dbReference type="AlphaFoldDB" id="A0A4P6ZJM6"/>
<dbReference type="SUPFAM" id="SSF52166">
    <property type="entry name" value="Ribosomal protein L4"/>
    <property type="match status" value="1"/>
</dbReference>
<dbReference type="GO" id="GO:0005840">
    <property type="term" value="C:ribosome"/>
    <property type="evidence" value="ECO:0007669"/>
    <property type="project" value="UniProtKB-KW"/>
</dbReference>
<dbReference type="Proteomes" id="UP000294321">
    <property type="component" value="Chromosome"/>
</dbReference>
<keyword evidence="4 6" id="KW-0687">Ribonucleoprotein</keyword>
<comment type="similarity">
    <text evidence="1 6">Belongs to the universal ribosomal protein uL4 family.</text>
</comment>
<feature type="compositionally biased region" description="Basic residues" evidence="7">
    <location>
        <begin position="60"/>
        <end position="71"/>
    </location>
</feature>
<dbReference type="InterPro" id="IPR002136">
    <property type="entry name" value="Ribosomal_uL4"/>
</dbReference>
<keyword evidence="6" id="KW-0699">rRNA-binding</keyword>
<evidence type="ECO:0000313" key="9">
    <source>
        <dbReference type="Proteomes" id="UP000294321"/>
    </source>
</evidence>
<evidence type="ECO:0000256" key="2">
    <source>
        <dbReference type="ARBA" id="ARBA00011838"/>
    </source>
</evidence>
<keyword evidence="3 6" id="KW-0689">Ribosomal protein</keyword>
<dbReference type="HAMAP" id="MF_01328_B">
    <property type="entry name" value="Ribosomal_uL4_B"/>
    <property type="match status" value="1"/>
</dbReference>
<gene>
    <name evidence="6" type="primary">rplD</name>
    <name evidence="8" type="ORF">ELX58_01315</name>
</gene>
<feature type="compositionally biased region" description="Polar residues" evidence="7">
    <location>
        <begin position="41"/>
        <end position="50"/>
    </location>
</feature>
<evidence type="ECO:0000256" key="4">
    <source>
        <dbReference type="ARBA" id="ARBA00023274"/>
    </source>
</evidence>
<dbReference type="GO" id="GO:0006412">
    <property type="term" value="P:translation"/>
    <property type="evidence" value="ECO:0007669"/>
    <property type="project" value="UniProtKB-UniRule"/>
</dbReference>